<dbReference type="Pfam" id="PF01018">
    <property type="entry name" value="GTP1_OBG"/>
    <property type="match status" value="1"/>
</dbReference>
<sequence>MFIIKKILLKSGNGGNGCISYKILNNKFYANGGNGGDGGDIFIFFNNNFKIPNYNLFISQNGFNGLNKLKSGKKGKDKILKLPIGICLEINKQKKYIVKNNYFLKILKGGKGGIGNYLYKKYYNSKIANFGKKGKMIFINCIFFFFLKKCFINVNFNFFKINNFNYKKNYISKIYIFYINLIFFKIIFKIIKFFLYFLYIKNSKKNYFWIIIDGIENIFSYKKIKNIKFLINPYFLLSSIFYIGIKKFFHYIKLWKNS</sequence>
<dbReference type="InterPro" id="IPR036726">
    <property type="entry name" value="GTP1_OBG_dom_sf"/>
</dbReference>
<dbReference type="PROSITE" id="PS51883">
    <property type="entry name" value="OBG"/>
    <property type="match status" value="1"/>
</dbReference>
<dbReference type="AlphaFoldDB" id="A0AAJ6FK79"/>
<accession>A0AAJ6FK79</accession>
<keyword evidence="1" id="KW-1133">Transmembrane helix</keyword>
<feature type="domain" description="Obg" evidence="2">
    <location>
        <begin position="1"/>
        <end position="146"/>
    </location>
</feature>
<feature type="transmembrane region" description="Helical" evidence="1">
    <location>
        <begin position="174"/>
        <end position="199"/>
    </location>
</feature>
<dbReference type="EMBL" id="CP092148">
    <property type="protein sequence ID" value="WGS67202.1"/>
    <property type="molecule type" value="Genomic_DNA"/>
</dbReference>
<evidence type="ECO:0000313" key="4">
    <source>
        <dbReference type="Proteomes" id="UP001237869"/>
    </source>
</evidence>
<evidence type="ECO:0000313" key="3">
    <source>
        <dbReference type="EMBL" id="WGS67202.1"/>
    </source>
</evidence>
<feature type="transmembrane region" description="Helical" evidence="1">
    <location>
        <begin position="229"/>
        <end position="249"/>
    </location>
</feature>
<reference evidence="3" key="1">
    <citation type="submission" date="2022-02" db="EMBL/GenBank/DDBJ databases">
        <title>Long-read sequencing of the primary endosymbionts of Cacopsylla melanoneura.</title>
        <authorList>
            <person name="Dittmer J."/>
            <person name="Corretto E."/>
            <person name="Stauffer C."/>
            <person name="Schuler H."/>
        </authorList>
    </citation>
    <scope>NUCLEOTIDE SEQUENCE</scope>
    <source>
        <strain evidence="3">Cmel4</strain>
    </source>
</reference>
<proteinExistence type="predicted"/>
<feature type="transmembrane region" description="Helical" evidence="1">
    <location>
        <begin position="136"/>
        <end position="154"/>
    </location>
</feature>
<dbReference type="PANTHER" id="PTHR11702">
    <property type="entry name" value="DEVELOPMENTALLY REGULATED GTP-BINDING PROTEIN-RELATED"/>
    <property type="match status" value="1"/>
</dbReference>
<dbReference type="Gene3D" id="2.70.210.12">
    <property type="entry name" value="GTP1/OBG domain"/>
    <property type="match status" value="1"/>
</dbReference>
<evidence type="ECO:0000256" key="1">
    <source>
        <dbReference type="SAM" id="Phobius"/>
    </source>
</evidence>
<keyword evidence="1" id="KW-0472">Membrane</keyword>
<keyword evidence="1" id="KW-0812">Transmembrane</keyword>
<evidence type="ECO:0000259" key="2">
    <source>
        <dbReference type="PROSITE" id="PS51883"/>
    </source>
</evidence>
<dbReference type="RefSeq" id="WP_280956006.1">
    <property type="nucleotide sequence ID" value="NZ_CP092145.1"/>
</dbReference>
<name>A0AAJ6FK79_CARRU</name>
<dbReference type="SUPFAM" id="SSF82051">
    <property type="entry name" value="Obg GTP-binding protein N-terminal domain"/>
    <property type="match status" value="1"/>
</dbReference>
<dbReference type="GO" id="GO:0005525">
    <property type="term" value="F:GTP binding"/>
    <property type="evidence" value="ECO:0007669"/>
    <property type="project" value="InterPro"/>
</dbReference>
<dbReference type="Proteomes" id="UP001237869">
    <property type="component" value="Chromosome"/>
</dbReference>
<gene>
    <name evidence="3" type="ORF">MEJ65_00870</name>
</gene>
<dbReference type="PANTHER" id="PTHR11702:SF44">
    <property type="entry name" value="GTP-BINDING PROTEIN OBGC, CHLOROPLASTIC"/>
    <property type="match status" value="1"/>
</dbReference>
<dbReference type="InterPro" id="IPR045086">
    <property type="entry name" value="OBG_GTPase"/>
</dbReference>
<dbReference type="GO" id="GO:0003924">
    <property type="term" value="F:GTPase activity"/>
    <property type="evidence" value="ECO:0007669"/>
    <property type="project" value="InterPro"/>
</dbReference>
<dbReference type="GO" id="GO:0042254">
    <property type="term" value="P:ribosome biogenesis"/>
    <property type="evidence" value="ECO:0007669"/>
    <property type="project" value="UniProtKB-UniRule"/>
</dbReference>
<dbReference type="InterPro" id="IPR006169">
    <property type="entry name" value="GTP1_OBG_dom"/>
</dbReference>
<organism evidence="3 4">
    <name type="scientific">Carsonella ruddii</name>
    <dbReference type="NCBI Taxonomy" id="114186"/>
    <lineage>
        <taxon>Bacteria</taxon>
        <taxon>Pseudomonadati</taxon>
        <taxon>Pseudomonadota</taxon>
        <taxon>Gammaproteobacteria</taxon>
        <taxon>Oceanospirillales</taxon>
        <taxon>Halomonadaceae</taxon>
        <taxon>Zymobacter group</taxon>
        <taxon>Candidatus Carsonella</taxon>
    </lineage>
</organism>
<protein>
    <recommendedName>
        <fullName evidence="2">Obg domain-containing protein</fullName>
    </recommendedName>
</protein>